<dbReference type="PANTHER" id="PTHR21098:SF12">
    <property type="entry name" value="RIBOFLAVIN SYNTHASE"/>
    <property type="match status" value="1"/>
</dbReference>
<evidence type="ECO:0000256" key="9">
    <source>
        <dbReference type="NCBIfam" id="TIGR00187"/>
    </source>
</evidence>
<dbReference type="PIRSF" id="PIRSF000498">
    <property type="entry name" value="Riboflavin_syn_A"/>
    <property type="match status" value="1"/>
</dbReference>
<feature type="domain" description="Lumazine-binding" evidence="11">
    <location>
        <begin position="97"/>
        <end position="193"/>
    </location>
</feature>
<dbReference type="AlphaFoldDB" id="A0A2W7N793"/>
<evidence type="ECO:0000256" key="1">
    <source>
        <dbReference type="ARBA" id="ARBA00000968"/>
    </source>
</evidence>
<evidence type="ECO:0000259" key="11">
    <source>
        <dbReference type="PROSITE" id="PS51177"/>
    </source>
</evidence>
<feature type="repeat" description="Lumazine-binding" evidence="10">
    <location>
        <begin position="1"/>
        <end position="96"/>
    </location>
</feature>
<dbReference type="EMBL" id="QKZI01000002">
    <property type="protein sequence ID" value="PZX05800.1"/>
    <property type="molecule type" value="Genomic_DNA"/>
</dbReference>
<dbReference type="Gene3D" id="2.40.30.20">
    <property type="match status" value="2"/>
</dbReference>
<evidence type="ECO:0000256" key="7">
    <source>
        <dbReference type="ARBA" id="ARBA00022679"/>
    </source>
</evidence>
<dbReference type="SUPFAM" id="SSF63380">
    <property type="entry name" value="Riboflavin synthase domain-like"/>
    <property type="match status" value="2"/>
</dbReference>
<dbReference type="PROSITE" id="PS51177">
    <property type="entry name" value="LUMAZINE_BIND"/>
    <property type="match status" value="2"/>
</dbReference>
<dbReference type="InterPro" id="IPR001783">
    <property type="entry name" value="Lumazine-bd"/>
</dbReference>
<dbReference type="EC" id="2.5.1.9" evidence="4 9"/>
<dbReference type="FunFam" id="2.40.30.20:FF:000006">
    <property type="entry name" value="Riboflavin synthase, alpha subunit"/>
    <property type="match status" value="1"/>
</dbReference>
<dbReference type="NCBIfam" id="TIGR00187">
    <property type="entry name" value="ribE"/>
    <property type="match status" value="1"/>
</dbReference>
<evidence type="ECO:0000256" key="6">
    <source>
        <dbReference type="ARBA" id="ARBA00022619"/>
    </source>
</evidence>
<dbReference type="PANTHER" id="PTHR21098">
    <property type="entry name" value="RIBOFLAVIN SYNTHASE ALPHA CHAIN"/>
    <property type="match status" value="1"/>
</dbReference>
<dbReference type="InterPro" id="IPR026017">
    <property type="entry name" value="Lumazine-bd_dom"/>
</dbReference>
<dbReference type="FunFam" id="2.40.30.20:FF:000004">
    <property type="entry name" value="Riboflavin synthase, alpha subunit"/>
    <property type="match status" value="1"/>
</dbReference>
<dbReference type="OrthoDB" id="9788537at2"/>
<dbReference type="RefSeq" id="WP_111439242.1">
    <property type="nucleotide sequence ID" value="NZ_QKZI01000002.1"/>
</dbReference>
<sequence>MFTGIVEELGTVSAIKKAANSMELTIQSQKILEDIHLGDSISVNGVCLTVTSFSTDKFTVDVIPETVKTSSIKMLQNGSKVNLERAMRFDGRFGGHFVAGHVDGVGVILKKQKTENAVYIDIQISKEISEFCIPRGSITIDGISLTIFKLTSDKVTVSLIPHTYEQTVMGLKKVRDLVNIENDLIGQYIIHQMKRQSTTSNVSSEYLSKHGF</sequence>
<keyword evidence="7" id="KW-0808">Transferase</keyword>
<comment type="function">
    <text evidence="2">Catalyzes the dismutation of two molecules of 6,7-dimethyl-8-ribityllumazine, resulting in the formation of riboflavin and 5-amino-6-(D-ribitylamino)uracil.</text>
</comment>
<evidence type="ECO:0000313" key="13">
    <source>
        <dbReference type="Proteomes" id="UP000248646"/>
    </source>
</evidence>
<dbReference type="InterPro" id="IPR017938">
    <property type="entry name" value="Riboflavin_synthase-like_b-brl"/>
</dbReference>
<keyword evidence="13" id="KW-1185">Reference proteome</keyword>
<evidence type="ECO:0000256" key="3">
    <source>
        <dbReference type="ARBA" id="ARBA00004887"/>
    </source>
</evidence>
<dbReference type="InterPro" id="IPR023366">
    <property type="entry name" value="ATP_synth_asu-like_sf"/>
</dbReference>
<name>A0A2W7N793_9BACI</name>
<dbReference type="CDD" id="cd00402">
    <property type="entry name" value="Riboflavin_synthase_like"/>
    <property type="match status" value="1"/>
</dbReference>
<dbReference type="GO" id="GO:0004746">
    <property type="term" value="F:riboflavin synthase activity"/>
    <property type="evidence" value="ECO:0007669"/>
    <property type="project" value="UniProtKB-UniRule"/>
</dbReference>
<keyword evidence="6" id="KW-0686">Riboflavin biosynthesis</keyword>
<dbReference type="NCBIfam" id="NF009566">
    <property type="entry name" value="PRK13020.1"/>
    <property type="match status" value="1"/>
</dbReference>
<dbReference type="Pfam" id="PF00677">
    <property type="entry name" value="Lum_binding"/>
    <property type="match status" value="2"/>
</dbReference>
<protein>
    <recommendedName>
        <fullName evidence="5 9">Riboflavin synthase</fullName>
        <ecNumber evidence="4 9">2.5.1.9</ecNumber>
    </recommendedName>
</protein>
<organism evidence="12 13">
    <name type="scientific">Psychrobacillus insolitus</name>
    <dbReference type="NCBI Taxonomy" id="1461"/>
    <lineage>
        <taxon>Bacteria</taxon>
        <taxon>Bacillati</taxon>
        <taxon>Bacillota</taxon>
        <taxon>Bacilli</taxon>
        <taxon>Bacillales</taxon>
        <taxon>Bacillaceae</taxon>
        <taxon>Psychrobacillus</taxon>
    </lineage>
</organism>
<evidence type="ECO:0000256" key="4">
    <source>
        <dbReference type="ARBA" id="ARBA00012827"/>
    </source>
</evidence>
<comment type="caution">
    <text evidence="12">The sequence shown here is derived from an EMBL/GenBank/DDBJ whole genome shotgun (WGS) entry which is preliminary data.</text>
</comment>
<evidence type="ECO:0000256" key="5">
    <source>
        <dbReference type="ARBA" id="ARBA00013950"/>
    </source>
</evidence>
<proteinExistence type="predicted"/>
<reference evidence="12 13" key="1">
    <citation type="submission" date="2018-06" db="EMBL/GenBank/DDBJ databases">
        <title>Genomic Encyclopedia of Type Strains, Phase IV (KMG-IV): sequencing the most valuable type-strain genomes for metagenomic binning, comparative biology and taxonomic classification.</title>
        <authorList>
            <person name="Goeker M."/>
        </authorList>
    </citation>
    <scope>NUCLEOTIDE SEQUENCE [LARGE SCALE GENOMIC DNA]</scope>
    <source>
        <strain evidence="12 13">DSM 5</strain>
    </source>
</reference>
<dbReference type="GO" id="GO:0009231">
    <property type="term" value="P:riboflavin biosynthetic process"/>
    <property type="evidence" value="ECO:0007669"/>
    <property type="project" value="UniProtKB-KW"/>
</dbReference>
<dbReference type="NCBIfam" id="NF006767">
    <property type="entry name" value="PRK09289.1"/>
    <property type="match status" value="1"/>
</dbReference>
<feature type="repeat" description="Lumazine-binding" evidence="10">
    <location>
        <begin position="97"/>
        <end position="193"/>
    </location>
</feature>
<evidence type="ECO:0000256" key="10">
    <source>
        <dbReference type="PROSITE-ProRule" id="PRU00524"/>
    </source>
</evidence>
<feature type="domain" description="Lumazine-binding" evidence="11">
    <location>
        <begin position="1"/>
        <end position="96"/>
    </location>
</feature>
<accession>A0A2W7N793</accession>
<keyword evidence="8" id="KW-0677">Repeat</keyword>
<evidence type="ECO:0000313" key="12">
    <source>
        <dbReference type="EMBL" id="PZX05800.1"/>
    </source>
</evidence>
<comment type="catalytic activity">
    <reaction evidence="1">
        <text>2 6,7-dimethyl-8-(1-D-ribityl)lumazine + H(+) = 5-amino-6-(D-ribitylamino)uracil + riboflavin</text>
        <dbReference type="Rhea" id="RHEA:20772"/>
        <dbReference type="ChEBI" id="CHEBI:15378"/>
        <dbReference type="ChEBI" id="CHEBI:15934"/>
        <dbReference type="ChEBI" id="CHEBI:57986"/>
        <dbReference type="ChEBI" id="CHEBI:58201"/>
        <dbReference type="EC" id="2.5.1.9"/>
    </reaction>
</comment>
<comment type="pathway">
    <text evidence="3">Cofactor biosynthesis; riboflavin biosynthesis; riboflavin from 2-hydroxy-3-oxobutyl phosphate and 5-amino-6-(D-ribitylamino)uracil: step 2/2.</text>
</comment>
<gene>
    <name evidence="12" type="ORF">C7437_102266</name>
</gene>
<dbReference type="Proteomes" id="UP000248646">
    <property type="component" value="Unassembled WGS sequence"/>
</dbReference>
<evidence type="ECO:0000256" key="2">
    <source>
        <dbReference type="ARBA" id="ARBA00002803"/>
    </source>
</evidence>
<evidence type="ECO:0000256" key="8">
    <source>
        <dbReference type="ARBA" id="ARBA00022737"/>
    </source>
</evidence>